<evidence type="ECO:0000256" key="2">
    <source>
        <dbReference type="ARBA" id="ARBA00023239"/>
    </source>
</evidence>
<gene>
    <name evidence="5" type="primary">eutC</name>
    <name evidence="6" type="ORF">SAMN05421858_4687</name>
</gene>
<dbReference type="Pfam" id="PF05985">
    <property type="entry name" value="EutC"/>
    <property type="match status" value="1"/>
</dbReference>
<comment type="function">
    <text evidence="5">May catalyze the deamination of various vicinal amino-alcohols to oxo compounds.Would allow this organism to utilize ethanolamine as the sole source of nitrogen and carbon in the presence of external vitamin B12.</text>
</comment>
<proteinExistence type="inferred from homology"/>
<keyword evidence="2 5" id="KW-0456">Lyase</keyword>
<comment type="cofactor">
    <cofactor evidence="5">
        <name>adenosylcob(III)alamin</name>
        <dbReference type="ChEBI" id="CHEBI:18408"/>
    </cofactor>
    <text evidence="5">Binds between the large and small subunits.</text>
</comment>
<sequence>MTNKETQHADDADHENALEQIRNISASRLGVGRSGTRPRTSSILSFRADHAQARDAVLTQVDEEALEELGLMQIQSCVTNQDQYLARPDLGRQLSDETMSLIREGCIQDPDVQIIVCDGLSSTAVEENIPDLLPMLTDGLEEQGFEVGTPLFVKYGRVDVMDAIGEELGATIIVNLIGERPGLNTAKSLSAYLVYNPQRGMATAKKSVISNIHPDGLPAIEAGAQIVDLVKQMDENEGSGLDLE</sequence>
<dbReference type="GO" id="GO:0009350">
    <property type="term" value="C:ethanolamine ammonia-lyase complex"/>
    <property type="evidence" value="ECO:0007669"/>
    <property type="project" value="UniProtKB-UniRule"/>
</dbReference>
<protein>
    <recommendedName>
        <fullName evidence="5">Putative ethanolamine ammonia-lyase small subunit</fullName>
        <shortName evidence="5">EAL small subunit</shortName>
        <ecNumber evidence="5">4.3.1.7</ecNumber>
    </recommendedName>
</protein>
<keyword evidence="7" id="KW-1185">Reference proteome</keyword>
<dbReference type="NCBIfam" id="NF003971">
    <property type="entry name" value="PRK05465.1"/>
    <property type="match status" value="1"/>
</dbReference>
<dbReference type="InterPro" id="IPR009246">
    <property type="entry name" value="EutC"/>
</dbReference>
<feature type="binding site" evidence="5">
    <location>
        <position position="179"/>
    </location>
    <ligand>
        <name>adenosylcob(III)alamin</name>
        <dbReference type="ChEBI" id="CHEBI:18408"/>
    </ligand>
</feature>
<evidence type="ECO:0000313" key="7">
    <source>
        <dbReference type="Proteomes" id="UP000186914"/>
    </source>
</evidence>
<dbReference type="PANTHER" id="PTHR39330:SF1">
    <property type="entry name" value="ETHANOLAMINE AMMONIA-LYASE SMALL SUBUNIT"/>
    <property type="match status" value="1"/>
</dbReference>
<reference evidence="7" key="1">
    <citation type="submission" date="2017-01" db="EMBL/GenBank/DDBJ databases">
        <authorList>
            <person name="Varghese N."/>
            <person name="Submissions S."/>
        </authorList>
    </citation>
    <scope>NUCLEOTIDE SEQUENCE [LARGE SCALE GENOMIC DNA]</scope>
    <source>
        <strain evidence="7">CGMCC 1.7737</strain>
    </source>
</reference>
<feature type="binding site" evidence="5">
    <location>
        <position position="158"/>
    </location>
    <ligand>
        <name>adenosylcob(III)alamin</name>
        <dbReference type="ChEBI" id="CHEBI:18408"/>
    </ligand>
</feature>
<dbReference type="OrthoDB" id="203680at2157"/>
<keyword evidence="4" id="KW-1283">Bacterial microcompartment</keyword>
<evidence type="ECO:0000256" key="1">
    <source>
        <dbReference type="ARBA" id="ARBA00022628"/>
    </source>
</evidence>
<dbReference type="RefSeq" id="WP_076433073.1">
    <property type="nucleotide sequence ID" value="NZ_FTNO01000007.1"/>
</dbReference>
<dbReference type="HAMAP" id="MF_00601">
    <property type="entry name" value="EutC"/>
    <property type="match status" value="1"/>
</dbReference>
<dbReference type="GO" id="GO:0046336">
    <property type="term" value="P:ethanolamine catabolic process"/>
    <property type="evidence" value="ECO:0007669"/>
    <property type="project" value="UniProtKB-UniRule"/>
</dbReference>
<comment type="pathway">
    <text evidence="5">Amine and polyamine degradation; ethanolamine degradation.</text>
</comment>
<keyword evidence="3 5" id="KW-0170">Cobalt</keyword>
<comment type="catalytic activity">
    <reaction evidence="5">
        <text>ethanolamine = acetaldehyde + NH4(+)</text>
        <dbReference type="Rhea" id="RHEA:15313"/>
        <dbReference type="ChEBI" id="CHEBI:15343"/>
        <dbReference type="ChEBI" id="CHEBI:28938"/>
        <dbReference type="ChEBI" id="CHEBI:57603"/>
        <dbReference type="EC" id="4.3.1.7"/>
    </reaction>
</comment>
<dbReference type="AlphaFoldDB" id="A0A1N7F0C0"/>
<organism evidence="6 7">
    <name type="scientific">Haladaptatus litoreus</name>
    <dbReference type="NCBI Taxonomy" id="553468"/>
    <lineage>
        <taxon>Archaea</taxon>
        <taxon>Methanobacteriati</taxon>
        <taxon>Methanobacteriota</taxon>
        <taxon>Stenosarchaea group</taxon>
        <taxon>Halobacteria</taxon>
        <taxon>Halobacteriales</taxon>
        <taxon>Haladaptataceae</taxon>
        <taxon>Haladaptatus</taxon>
    </lineage>
</organism>
<dbReference type="GO" id="GO:0008851">
    <property type="term" value="F:ethanolamine ammonia-lyase activity"/>
    <property type="evidence" value="ECO:0007669"/>
    <property type="project" value="UniProtKB-UniRule"/>
</dbReference>
<dbReference type="UniPathway" id="UPA00560"/>
<accession>A0A1N7F0C0</accession>
<dbReference type="Proteomes" id="UP000186914">
    <property type="component" value="Unassembled WGS sequence"/>
</dbReference>
<comment type="subunit">
    <text evidence="5">The basic unit is a heterodimer which dimerizes to form tetramers. The heterotetramers trimerize; 6 large subunits form a core ring with 6 small subunits projecting outwards.</text>
</comment>
<dbReference type="InterPro" id="IPR042251">
    <property type="entry name" value="EutC_C"/>
</dbReference>
<dbReference type="EC" id="4.3.1.7" evidence="5"/>
<evidence type="ECO:0000256" key="5">
    <source>
        <dbReference type="HAMAP-Rule" id="MF_00601"/>
    </source>
</evidence>
<comment type="similarity">
    <text evidence="5">Belongs to the EutC family.</text>
</comment>
<dbReference type="PIRSF" id="PIRSF018982">
    <property type="entry name" value="EutC"/>
    <property type="match status" value="1"/>
</dbReference>
<dbReference type="InterPro" id="IPR042255">
    <property type="entry name" value="EutC_N"/>
</dbReference>
<dbReference type="GO" id="GO:0006520">
    <property type="term" value="P:amino acid metabolic process"/>
    <property type="evidence" value="ECO:0007669"/>
    <property type="project" value="InterPro"/>
</dbReference>
<name>A0A1N7F0C0_9EURY</name>
<dbReference type="GO" id="GO:0031419">
    <property type="term" value="F:cobalamin binding"/>
    <property type="evidence" value="ECO:0007669"/>
    <property type="project" value="UniProtKB-UniRule"/>
</dbReference>
<dbReference type="EMBL" id="FTNO01000007">
    <property type="protein sequence ID" value="SIR93799.1"/>
    <property type="molecule type" value="Genomic_DNA"/>
</dbReference>
<evidence type="ECO:0000313" key="6">
    <source>
        <dbReference type="EMBL" id="SIR93799.1"/>
    </source>
</evidence>
<keyword evidence="1 5" id="KW-0846">Cobalamin</keyword>
<evidence type="ECO:0000256" key="3">
    <source>
        <dbReference type="ARBA" id="ARBA00023285"/>
    </source>
</evidence>
<comment type="caution">
    <text evidence="5">Lacks conserved residue(s) required for the propagation of feature annotation.</text>
</comment>
<evidence type="ECO:0000256" key="4">
    <source>
        <dbReference type="ARBA" id="ARBA00024446"/>
    </source>
</evidence>
<dbReference type="PANTHER" id="PTHR39330">
    <property type="entry name" value="ETHANOLAMINE AMMONIA-LYASE LIGHT CHAIN"/>
    <property type="match status" value="1"/>
</dbReference>
<dbReference type="Gene3D" id="1.10.30.40">
    <property type="entry name" value="Ethanolamine ammonia-lyase light chain (EutC), N-terminal domain"/>
    <property type="match status" value="1"/>
</dbReference>
<dbReference type="Gene3D" id="3.40.50.11240">
    <property type="entry name" value="Ethanolamine ammonia-lyase light chain (EutC)"/>
    <property type="match status" value="1"/>
</dbReference>